<feature type="non-terminal residue" evidence="1">
    <location>
        <position position="42"/>
    </location>
</feature>
<dbReference type="Proteomes" id="UP000789759">
    <property type="component" value="Unassembled WGS sequence"/>
</dbReference>
<comment type="caution">
    <text evidence="1">The sequence shown here is derived from an EMBL/GenBank/DDBJ whole genome shotgun (WGS) entry which is preliminary data.</text>
</comment>
<organism evidence="1 2">
    <name type="scientific">Cetraspora pellucida</name>
    <dbReference type="NCBI Taxonomy" id="1433469"/>
    <lineage>
        <taxon>Eukaryota</taxon>
        <taxon>Fungi</taxon>
        <taxon>Fungi incertae sedis</taxon>
        <taxon>Mucoromycota</taxon>
        <taxon>Glomeromycotina</taxon>
        <taxon>Glomeromycetes</taxon>
        <taxon>Diversisporales</taxon>
        <taxon>Gigasporaceae</taxon>
        <taxon>Cetraspora</taxon>
    </lineage>
</organism>
<reference evidence="1" key="1">
    <citation type="submission" date="2021-06" db="EMBL/GenBank/DDBJ databases">
        <authorList>
            <person name="Kallberg Y."/>
            <person name="Tangrot J."/>
            <person name="Rosling A."/>
        </authorList>
    </citation>
    <scope>NUCLEOTIDE SEQUENCE</scope>
    <source>
        <strain evidence="1">FL966</strain>
    </source>
</reference>
<accession>A0A9N9KHV6</accession>
<feature type="non-terminal residue" evidence="1">
    <location>
        <position position="1"/>
    </location>
</feature>
<dbReference type="AlphaFoldDB" id="A0A9N9KHV6"/>
<sequence length="42" mass="4814">IAYQVSPFTIKEIIEFSSNIEDSNSIDRLRPPLLTEIGNYET</sequence>
<name>A0A9N9KHV6_9GLOM</name>
<gene>
    <name evidence="1" type="ORF">CPELLU_LOCUS20619</name>
</gene>
<proteinExistence type="predicted"/>
<evidence type="ECO:0000313" key="1">
    <source>
        <dbReference type="EMBL" id="CAG8830554.1"/>
    </source>
</evidence>
<dbReference type="EMBL" id="CAJVQA010064280">
    <property type="protein sequence ID" value="CAG8830554.1"/>
    <property type="molecule type" value="Genomic_DNA"/>
</dbReference>
<evidence type="ECO:0000313" key="2">
    <source>
        <dbReference type="Proteomes" id="UP000789759"/>
    </source>
</evidence>
<keyword evidence="2" id="KW-1185">Reference proteome</keyword>
<protein>
    <submittedName>
        <fullName evidence="1">14979_t:CDS:1</fullName>
    </submittedName>
</protein>